<reference evidence="4" key="1">
    <citation type="journal article" date="2019" name="Int. J. Syst. Evol. Microbiol.">
        <title>The Global Catalogue of Microorganisms (GCM) 10K type strain sequencing project: providing services to taxonomists for standard genome sequencing and annotation.</title>
        <authorList>
            <consortium name="The Broad Institute Genomics Platform"/>
            <consortium name="The Broad Institute Genome Sequencing Center for Infectious Disease"/>
            <person name="Wu L."/>
            <person name="Ma J."/>
        </authorList>
    </citation>
    <scope>NUCLEOTIDE SEQUENCE [LARGE SCALE GENOMIC DNA]</scope>
    <source>
        <strain evidence="4">KCTC 42087</strain>
    </source>
</reference>
<dbReference type="EMBL" id="JBHSON010000059">
    <property type="protein sequence ID" value="MFC5750814.1"/>
    <property type="molecule type" value="Genomic_DNA"/>
</dbReference>
<dbReference type="GO" id="GO:0016491">
    <property type="term" value="F:oxidoreductase activity"/>
    <property type="evidence" value="ECO:0007669"/>
    <property type="project" value="UniProtKB-KW"/>
</dbReference>
<comment type="caution">
    <text evidence="3">The sequence shown here is derived from an EMBL/GenBank/DDBJ whole genome shotgun (WGS) entry which is preliminary data.</text>
</comment>
<organism evidence="3 4">
    <name type="scientific">Actinomadura rugatobispora</name>
    <dbReference type="NCBI Taxonomy" id="1994"/>
    <lineage>
        <taxon>Bacteria</taxon>
        <taxon>Bacillati</taxon>
        <taxon>Actinomycetota</taxon>
        <taxon>Actinomycetes</taxon>
        <taxon>Streptosporangiales</taxon>
        <taxon>Thermomonosporaceae</taxon>
        <taxon>Actinomadura</taxon>
    </lineage>
</organism>
<gene>
    <name evidence="3" type="ORF">ACFPZN_34795</name>
</gene>
<evidence type="ECO:0000313" key="4">
    <source>
        <dbReference type="Proteomes" id="UP001596074"/>
    </source>
</evidence>
<dbReference type="PANTHER" id="PTHR43244">
    <property type="match status" value="1"/>
</dbReference>
<evidence type="ECO:0000313" key="3">
    <source>
        <dbReference type="EMBL" id="MFC5750814.1"/>
    </source>
</evidence>
<feature type="domain" description="Luciferase-like" evidence="2">
    <location>
        <begin position="18"/>
        <end position="296"/>
    </location>
</feature>
<sequence length="325" mass="34914">MTSIGITIPQRASLFGVGTVRELLGLAPLAEETGLFDTAWVGDSLTSKARPDALACLGVLAGTTSALRLGAGCMASFAVRDPALFAYQWASLDVVSEGRTLLAVCNGLQKKGGASEEEGRHFGGVPDRERVARLEEYIGLVRRLWTGDPVDFEGRFARYDGIRILPAPVQDPCPIWISANPPAGPHAARVLRRVATRADGLLTSRGAPGYVAALRAGLDAELRAAGRDPGPFPIGVYHSVNIGPDREECLAEARRFFDNYYGEGVFDRDGALAMTAVGSPEECAEQLRAVRDEGASHISLRLASWRPREQFDLLVEKVLPAFLAD</sequence>
<evidence type="ECO:0000259" key="2">
    <source>
        <dbReference type="Pfam" id="PF00296"/>
    </source>
</evidence>
<dbReference type="InterPro" id="IPR050564">
    <property type="entry name" value="F420-G6PD/mer"/>
</dbReference>
<evidence type="ECO:0000256" key="1">
    <source>
        <dbReference type="ARBA" id="ARBA00023002"/>
    </source>
</evidence>
<protein>
    <submittedName>
        <fullName evidence="3">LLM class flavin-dependent oxidoreductase</fullName>
        <ecNumber evidence="3">1.-.-.-</ecNumber>
    </submittedName>
</protein>
<dbReference type="Gene3D" id="3.20.20.30">
    <property type="entry name" value="Luciferase-like domain"/>
    <property type="match status" value="1"/>
</dbReference>
<dbReference type="RefSeq" id="WP_378286581.1">
    <property type="nucleotide sequence ID" value="NZ_JBHSON010000059.1"/>
</dbReference>
<dbReference type="InterPro" id="IPR011251">
    <property type="entry name" value="Luciferase-like_dom"/>
</dbReference>
<dbReference type="Proteomes" id="UP001596074">
    <property type="component" value="Unassembled WGS sequence"/>
</dbReference>
<dbReference type="EC" id="1.-.-.-" evidence="3"/>
<dbReference type="Pfam" id="PF00296">
    <property type="entry name" value="Bac_luciferase"/>
    <property type="match status" value="1"/>
</dbReference>
<keyword evidence="4" id="KW-1185">Reference proteome</keyword>
<name>A0ABW1A5S9_9ACTN</name>
<dbReference type="SUPFAM" id="SSF51679">
    <property type="entry name" value="Bacterial luciferase-like"/>
    <property type="match status" value="1"/>
</dbReference>
<proteinExistence type="predicted"/>
<accession>A0ABW1A5S9</accession>
<keyword evidence="1 3" id="KW-0560">Oxidoreductase</keyword>
<dbReference type="PANTHER" id="PTHR43244:SF1">
    <property type="entry name" value="5,10-METHYLENETETRAHYDROMETHANOPTERIN REDUCTASE"/>
    <property type="match status" value="1"/>
</dbReference>
<dbReference type="InterPro" id="IPR036661">
    <property type="entry name" value="Luciferase-like_sf"/>
</dbReference>